<evidence type="ECO:0000313" key="1">
    <source>
        <dbReference type="EMBL" id="KAJ9477189.1"/>
    </source>
</evidence>
<comment type="caution">
    <text evidence="1">The sequence shown here is derived from an EMBL/GenBank/DDBJ whole genome shotgun (WGS) entry which is preliminary data.</text>
</comment>
<protein>
    <submittedName>
        <fullName evidence="1">Uncharacterized protein</fullName>
    </submittedName>
</protein>
<dbReference type="AlphaFoldDB" id="A0AAI9X1X3"/>
<sequence length="27" mass="2880">GDHQQLAGIHCIADLSLLLTAVKRSGY</sequence>
<dbReference type="Proteomes" id="UP001227192">
    <property type="component" value="Unassembled WGS sequence"/>
</dbReference>
<accession>A0AAI9X1X3</accession>
<evidence type="ECO:0000313" key="2">
    <source>
        <dbReference type="Proteomes" id="UP001227192"/>
    </source>
</evidence>
<name>A0AAI9X1X3_PENTH</name>
<reference evidence="1" key="2">
    <citation type="journal article" date="2016" name="Fungal Biol.">
        <title>Ochratoxin A production by Penicillium thymicola.</title>
        <authorList>
            <person name="Nguyen H.D.T."/>
            <person name="McMullin D.R."/>
            <person name="Ponomareva E."/>
            <person name="Riley R."/>
            <person name="Pomraning K.R."/>
            <person name="Baker S.E."/>
            <person name="Seifert K.A."/>
        </authorList>
    </citation>
    <scope>NUCLEOTIDE SEQUENCE</scope>
    <source>
        <strain evidence="1">DAOM 180753</strain>
    </source>
</reference>
<dbReference type="EMBL" id="LACB01001734">
    <property type="protein sequence ID" value="KAJ9477189.1"/>
    <property type="molecule type" value="Genomic_DNA"/>
</dbReference>
<reference evidence="1" key="1">
    <citation type="submission" date="2015-06" db="EMBL/GenBank/DDBJ databases">
        <authorList>
            <person name="Nguyen H."/>
        </authorList>
    </citation>
    <scope>NUCLEOTIDE SEQUENCE</scope>
    <source>
        <strain evidence="1">DAOM 180753</strain>
    </source>
</reference>
<feature type="non-terminal residue" evidence="1">
    <location>
        <position position="1"/>
    </location>
</feature>
<gene>
    <name evidence="1" type="ORF">VN97_g13217</name>
</gene>
<organism evidence="1 2">
    <name type="scientific">Penicillium thymicola</name>
    <dbReference type="NCBI Taxonomy" id="293382"/>
    <lineage>
        <taxon>Eukaryota</taxon>
        <taxon>Fungi</taxon>
        <taxon>Dikarya</taxon>
        <taxon>Ascomycota</taxon>
        <taxon>Pezizomycotina</taxon>
        <taxon>Eurotiomycetes</taxon>
        <taxon>Eurotiomycetidae</taxon>
        <taxon>Eurotiales</taxon>
        <taxon>Aspergillaceae</taxon>
        <taxon>Penicillium</taxon>
    </lineage>
</organism>
<proteinExistence type="predicted"/>
<keyword evidence="2" id="KW-1185">Reference proteome</keyword>